<evidence type="ECO:0000256" key="2">
    <source>
        <dbReference type="ARBA" id="ARBA00022723"/>
    </source>
</evidence>
<dbReference type="AlphaFoldDB" id="A0A2A9D1P9"/>
<keyword evidence="7" id="KW-1185">Reference proteome</keyword>
<dbReference type="PANTHER" id="PTHR43401">
    <property type="entry name" value="L-THREONINE 3-DEHYDROGENASE"/>
    <property type="match status" value="1"/>
</dbReference>
<reference evidence="6 7" key="1">
    <citation type="submission" date="2017-10" db="EMBL/GenBank/DDBJ databases">
        <title>Sequencing the genomes of 1000 actinobacteria strains.</title>
        <authorList>
            <person name="Klenk H.-P."/>
        </authorList>
    </citation>
    <scope>NUCLEOTIDE SEQUENCE [LARGE SCALE GENOMIC DNA]</scope>
    <source>
        <strain evidence="6 7">DSM 21801</strain>
    </source>
</reference>
<dbReference type="InterPro" id="IPR036291">
    <property type="entry name" value="NAD(P)-bd_dom_sf"/>
</dbReference>
<dbReference type="Proteomes" id="UP000224915">
    <property type="component" value="Unassembled WGS sequence"/>
</dbReference>
<keyword evidence="3" id="KW-0862">Zinc</keyword>
<dbReference type="EMBL" id="PDJD01000001">
    <property type="protein sequence ID" value="PFG20638.1"/>
    <property type="molecule type" value="Genomic_DNA"/>
</dbReference>
<dbReference type="Pfam" id="PF00107">
    <property type="entry name" value="ADH_zinc_N"/>
    <property type="match status" value="1"/>
</dbReference>
<dbReference type="InterPro" id="IPR013149">
    <property type="entry name" value="ADH-like_C"/>
</dbReference>
<evidence type="ECO:0000259" key="5">
    <source>
        <dbReference type="SMART" id="SM00829"/>
    </source>
</evidence>
<dbReference type="GO" id="GO:0046872">
    <property type="term" value="F:metal ion binding"/>
    <property type="evidence" value="ECO:0007669"/>
    <property type="project" value="UniProtKB-KW"/>
</dbReference>
<comment type="caution">
    <text evidence="6">The sequence shown here is derived from an EMBL/GenBank/DDBJ whole genome shotgun (WGS) entry which is preliminary data.</text>
</comment>
<dbReference type="Pfam" id="PF08240">
    <property type="entry name" value="ADH_N"/>
    <property type="match status" value="1"/>
</dbReference>
<gene>
    <name evidence="6" type="ORF">ATL40_2246</name>
</gene>
<name>A0A2A9D1P9_9MICO</name>
<keyword evidence="2" id="KW-0479">Metal-binding</keyword>
<accession>A0A2A9D1P9</accession>
<evidence type="ECO:0000256" key="1">
    <source>
        <dbReference type="ARBA" id="ARBA00001947"/>
    </source>
</evidence>
<dbReference type="InterPro" id="IPR013154">
    <property type="entry name" value="ADH-like_N"/>
</dbReference>
<dbReference type="SUPFAM" id="SSF51735">
    <property type="entry name" value="NAD(P)-binding Rossmann-fold domains"/>
    <property type="match status" value="1"/>
</dbReference>
<evidence type="ECO:0000256" key="4">
    <source>
        <dbReference type="ARBA" id="ARBA00023002"/>
    </source>
</evidence>
<evidence type="ECO:0000256" key="3">
    <source>
        <dbReference type="ARBA" id="ARBA00022833"/>
    </source>
</evidence>
<dbReference type="InterPro" id="IPR050129">
    <property type="entry name" value="Zn_alcohol_dh"/>
</dbReference>
<protein>
    <submittedName>
        <fullName evidence="6">2-desacetyl-2-hydroxyethyl bacteriochlorophyllide A dehydrogenase</fullName>
    </submittedName>
</protein>
<feature type="domain" description="Enoyl reductase (ER)" evidence="5">
    <location>
        <begin position="19"/>
        <end position="343"/>
    </location>
</feature>
<dbReference type="InterPro" id="IPR020843">
    <property type="entry name" value="ER"/>
</dbReference>
<sequence>MTTQTTTPQAAMPAAQWVDTDTITVAEVPTPQIPDGWALVEVAYNGICGTDLAILHGKHPRAQHGLIPGHELSGRVVVAGDGGPGVGALVAAEPLITCGKCRACRTGSSHVCRNLGLYGIDTPGALARYVALPPQVLHEVPGDVDPKLAALVEPLAVAVHAVEQSGLQEGDTVAVAGAGPIGMLTALVARHAGASRVIISEPSAWRREVAAGYGFDVVPEGSTLTEAALAATDGEGADIVFDSAGHPAVAPELTTAVRVLGTIVIVGVHKAPAPIDLRDVCFKELTMHGVRVYTTQDVARAVELVASDALELSRLPVTVFPLEQAAQAFEAAASGADSLKVLVTPGVAQ</sequence>
<evidence type="ECO:0000313" key="6">
    <source>
        <dbReference type="EMBL" id="PFG20638.1"/>
    </source>
</evidence>
<dbReference type="Gene3D" id="3.90.180.10">
    <property type="entry name" value="Medium-chain alcohol dehydrogenases, catalytic domain"/>
    <property type="match status" value="1"/>
</dbReference>
<evidence type="ECO:0000313" key="7">
    <source>
        <dbReference type="Proteomes" id="UP000224915"/>
    </source>
</evidence>
<proteinExistence type="predicted"/>
<dbReference type="Gene3D" id="3.40.50.720">
    <property type="entry name" value="NAD(P)-binding Rossmann-like Domain"/>
    <property type="match status" value="1"/>
</dbReference>
<dbReference type="PANTHER" id="PTHR43401:SF2">
    <property type="entry name" value="L-THREONINE 3-DEHYDROGENASE"/>
    <property type="match status" value="1"/>
</dbReference>
<dbReference type="SMART" id="SM00829">
    <property type="entry name" value="PKS_ER"/>
    <property type="match status" value="1"/>
</dbReference>
<organism evidence="6 7">
    <name type="scientific">Serinibacter salmoneus</name>
    <dbReference type="NCBI Taxonomy" id="556530"/>
    <lineage>
        <taxon>Bacteria</taxon>
        <taxon>Bacillati</taxon>
        <taxon>Actinomycetota</taxon>
        <taxon>Actinomycetes</taxon>
        <taxon>Micrococcales</taxon>
        <taxon>Beutenbergiaceae</taxon>
        <taxon>Serinibacter</taxon>
    </lineage>
</organism>
<keyword evidence="4" id="KW-0560">Oxidoreductase</keyword>
<dbReference type="InterPro" id="IPR011032">
    <property type="entry name" value="GroES-like_sf"/>
</dbReference>
<comment type="cofactor">
    <cofactor evidence="1">
        <name>Zn(2+)</name>
        <dbReference type="ChEBI" id="CHEBI:29105"/>
    </cofactor>
</comment>
<dbReference type="GO" id="GO:0016491">
    <property type="term" value="F:oxidoreductase activity"/>
    <property type="evidence" value="ECO:0007669"/>
    <property type="project" value="UniProtKB-KW"/>
</dbReference>
<dbReference type="RefSeq" id="WP_169925947.1">
    <property type="nucleotide sequence ID" value="NZ_PDJD01000001.1"/>
</dbReference>
<dbReference type="SUPFAM" id="SSF50129">
    <property type="entry name" value="GroES-like"/>
    <property type="match status" value="1"/>
</dbReference>